<evidence type="ECO:0000256" key="7">
    <source>
        <dbReference type="ARBA" id="ARBA00022842"/>
    </source>
</evidence>
<name>A0A1L3Z4Q7_RHILE</name>
<keyword evidence="5" id="KW-0227">DNA damage</keyword>
<feature type="chain" id="PRO_5012589012" description="Endonuclease/exonuclease/phosphatase domain-containing protein" evidence="9">
    <location>
        <begin position="23"/>
        <end position="357"/>
    </location>
</feature>
<keyword evidence="3" id="KW-0540">Nuclease</keyword>
<feature type="domain" description="Endonuclease/exonuclease/phosphatase" evidence="10">
    <location>
        <begin position="28"/>
        <end position="349"/>
    </location>
</feature>
<dbReference type="GO" id="GO:0005737">
    <property type="term" value="C:cytoplasm"/>
    <property type="evidence" value="ECO:0007669"/>
    <property type="project" value="TreeGrafter"/>
</dbReference>
<dbReference type="GO" id="GO:0070260">
    <property type="term" value="F:5'-tyrosyl-DNA phosphodiesterase activity"/>
    <property type="evidence" value="ECO:0007669"/>
    <property type="project" value="TreeGrafter"/>
</dbReference>
<evidence type="ECO:0000256" key="1">
    <source>
        <dbReference type="ARBA" id="ARBA00001936"/>
    </source>
</evidence>
<dbReference type="SUPFAM" id="SSF56219">
    <property type="entry name" value="DNase I-like"/>
    <property type="match status" value="1"/>
</dbReference>
<dbReference type="GO" id="GO:0046872">
    <property type="term" value="F:metal ion binding"/>
    <property type="evidence" value="ECO:0007669"/>
    <property type="project" value="UniProtKB-KW"/>
</dbReference>
<dbReference type="GO" id="GO:0006302">
    <property type="term" value="P:double-strand break repair"/>
    <property type="evidence" value="ECO:0007669"/>
    <property type="project" value="TreeGrafter"/>
</dbReference>
<evidence type="ECO:0000313" key="11">
    <source>
        <dbReference type="EMBL" id="API50649.1"/>
    </source>
</evidence>
<evidence type="ECO:0000313" key="12">
    <source>
        <dbReference type="Proteomes" id="UP000183050"/>
    </source>
</evidence>
<feature type="signal peptide" evidence="9">
    <location>
        <begin position="1"/>
        <end position="22"/>
    </location>
</feature>
<evidence type="ECO:0000259" key="10">
    <source>
        <dbReference type="Pfam" id="PF03372"/>
    </source>
</evidence>
<dbReference type="AlphaFoldDB" id="A0A1L3Z4Q7"/>
<dbReference type="Proteomes" id="UP000183050">
    <property type="component" value="Chromosome"/>
</dbReference>
<evidence type="ECO:0000256" key="6">
    <source>
        <dbReference type="ARBA" id="ARBA00022801"/>
    </source>
</evidence>
<dbReference type="InterPro" id="IPR051547">
    <property type="entry name" value="TDP2-like"/>
</dbReference>
<keyword evidence="9" id="KW-0732">Signal</keyword>
<dbReference type="Pfam" id="PF03372">
    <property type="entry name" value="Exo_endo_phos"/>
    <property type="match status" value="1"/>
</dbReference>
<keyword evidence="8" id="KW-0234">DNA repair</keyword>
<reference evidence="11 12" key="1">
    <citation type="submission" date="2016-11" db="EMBL/GenBank/DDBJ databases">
        <title>Rhizobium leguminosarum bv. viciae strain Vaf12 isolated from Vavilovia formosa root nodules from Russia, Dagestan.</title>
        <authorList>
            <person name="Kimeklis A."/>
        </authorList>
    </citation>
    <scope>NUCLEOTIDE SEQUENCE [LARGE SCALE GENOMIC DNA]</scope>
    <source>
        <strain evidence="11 12">Vaf-108</strain>
    </source>
</reference>
<keyword evidence="6" id="KW-0378">Hydrolase</keyword>
<evidence type="ECO:0000256" key="4">
    <source>
        <dbReference type="ARBA" id="ARBA00022723"/>
    </source>
</evidence>
<organism evidence="11 12">
    <name type="scientific">Rhizobium leguminosarum</name>
    <dbReference type="NCBI Taxonomy" id="384"/>
    <lineage>
        <taxon>Bacteria</taxon>
        <taxon>Pseudomonadati</taxon>
        <taxon>Pseudomonadota</taxon>
        <taxon>Alphaproteobacteria</taxon>
        <taxon>Hyphomicrobiales</taxon>
        <taxon>Rhizobiaceae</taxon>
        <taxon>Rhizobium/Agrobacterium group</taxon>
        <taxon>Rhizobium</taxon>
    </lineage>
</organism>
<dbReference type="RefSeq" id="WP_072637583.1">
    <property type="nucleotide sequence ID" value="NZ_CP018228.1"/>
</dbReference>
<dbReference type="Gene3D" id="3.60.10.10">
    <property type="entry name" value="Endonuclease/exonuclease/phosphatase"/>
    <property type="match status" value="1"/>
</dbReference>
<dbReference type="GO" id="GO:0003697">
    <property type="term" value="F:single-stranded DNA binding"/>
    <property type="evidence" value="ECO:0007669"/>
    <property type="project" value="TreeGrafter"/>
</dbReference>
<dbReference type="PANTHER" id="PTHR15822">
    <property type="entry name" value="TRAF AND TNF RECEPTOR-ASSOCIATED PROTEIN"/>
    <property type="match status" value="1"/>
</dbReference>
<comment type="cofactor">
    <cofactor evidence="1">
        <name>Mn(2+)</name>
        <dbReference type="ChEBI" id="CHEBI:29035"/>
    </cofactor>
</comment>
<proteinExistence type="predicted"/>
<dbReference type="InterPro" id="IPR036691">
    <property type="entry name" value="Endo/exonu/phosph_ase_sf"/>
</dbReference>
<dbReference type="InterPro" id="IPR005135">
    <property type="entry name" value="Endo/exonuclease/phosphatase"/>
</dbReference>
<evidence type="ECO:0000256" key="2">
    <source>
        <dbReference type="ARBA" id="ARBA00001946"/>
    </source>
</evidence>
<evidence type="ECO:0000256" key="8">
    <source>
        <dbReference type="ARBA" id="ARBA00023204"/>
    </source>
</evidence>
<accession>A0A1L3Z4Q7</accession>
<protein>
    <recommendedName>
        <fullName evidence="10">Endonuclease/exonuclease/phosphatase domain-containing protein</fullName>
    </recommendedName>
</protein>
<evidence type="ECO:0000256" key="9">
    <source>
        <dbReference type="SAM" id="SignalP"/>
    </source>
</evidence>
<dbReference type="EMBL" id="CP018228">
    <property type="protein sequence ID" value="API50649.1"/>
    <property type="molecule type" value="Genomic_DNA"/>
</dbReference>
<sequence length="357" mass="38692">MRSTLLYAIAAIAALTAFEATAEELKLASWNIGNLASKPGVPLRGHARDEAEYQHIRDIFAKLEPDVVALQEMGSIGSARAVLGDSYNIVFEQRCMNNSAHCNEDVDDIFTAIAYKKSLGQLTEVQVPQLSVMHTSECANETPRPVRGGVGLEIQRGNETVVVLSVHLKASCKRNGNEAERDQADDCATLMKQADILSEWIKTERAAGKKVIVAGDFNRQLLDRGDRVAAKLRAVDPGVQFYPTSRECWASFPNRGAAIIAAANQKFPEIAAAGGRPLPYSPKSNSKIDYFVVSGPAPQTPVSSEQYAMGGDAKTTELATDYLKTCEGKPNEFEDGSVLTFSEVEPSDHCPISMTLP</sequence>
<dbReference type="GO" id="GO:0004518">
    <property type="term" value="F:nuclease activity"/>
    <property type="evidence" value="ECO:0007669"/>
    <property type="project" value="UniProtKB-KW"/>
</dbReference>
<keyword evidence="4" id="KW-0479">Metal-binding</keyword>
<evidence type="ECO:0000256" key="5">
    <source>
        <dbReference type="ARBA" id="ARBA00022763"/>
    </source>
</evidence>
<gene>
    <name evidence="11" type="ORF">BMW22_02470</name>
</gene>
<evidence type="ECO:0000256" key="3">
    <source>
        <dbReference type="ARBA" id="ARBA00022722"/>
    </source>
</evidence>
<comment type="cofactor">
    <cofactor evidence="2">
        <name>Mg(2+)</name>
        <dbReference type="ChEBI" id="CHEBI:18420"/>
    </cofactor>
</comment>
<keyword evidence="7" id="KW-0460">Magnesium</keyword>
<dbReference type="PANTHER" id="PTHR15822:SF4">
    <property type="entry name" value="TYROSYL-DNA PHOSPHODIESTERASE 2"/>
    <property type="match status" value="1"/>
</dbReference>